<dbReference type="Gene3D" id="3.40.190.10">
    <property type="entry name" value="Periplasmic binding protein-like II"/>
    <property type="match status" value="2"/>
</dbReference>
<feature type="compositionally biased region" description="Basic and acidic residues" evidence="1">
    <location>
        <begin position="88"/>
        <end position="104"/>
    </location>
</feature>
<proteinExistence type="predicted"/>
<sequence length="104" mass="11398">MSMVGMGFGISLVSEGWVALGIPGVVMRPLVEEADIVPFSAIWSPDNDNPVLRRFISAAHVMAGRARRGTSDWAGINVSDPQEADEQFAPHDNNHSERSRHDTR</sequence>
<reference evidence="2 3" key="1">
    <citation type="journal article" date="2016" name="BMC Genomics">
        <title>Genomic analysis of the nitrate-respiring Sphingopyxis granuli (formerly Sphingomonas macrogoltabida) strain TFA.</title>
        <authorList>
            <person name="Garcia-Romero I."/>
            <person name="Perez-Pulido A.J."/>
            <person name="Gonzalez-Flores Y.E."/>
            <person name="Reyes-Ramirez F."/>
            <person name="Santero E."/>
            <person name="Floriano B."/>
        </authorList>
    </citation>
    <scope>NUCLEOTIDE SEQUENCE [LARGE SCALE GENOMIC DNA]</scope>
    <source>
        <strain evidence="2 3">TFA</strain>
    </source>
</reference>
<dbReference type="Proteomes" id="UP000058599">
    <property type="component" value="Chromosome"/>
</dbReference>
<dbReference type="AlphaFoldDB" id="A0AA86GP56"/>
<evidence type="ECO:0000313" key="2">
    <source>
        <dbReference type="EMBL" id="AMG76573.1"/>
    </source>
</evidence>
<feature type="region of interest" description="Disordered" evidence="1">
    <location>
        <begin position="66"/>
        <end position="104"/>
    </location>
</feature>
<accession>A0AA86GP56</accession>
<evidence type="ECO:0000256" key="1">
    <source>
        <dbReference type="SAM" id="MobiDB-lite"/>
    </source>
</evidence>
<gene>
    <name evidence="2" type="ORF">SGRAN_4247</name>
</gene>
<dbReference type="KEGG" id="sgi:SGRAN_4247"/>
<name>A0AA86GP56_9SPHN</name>
<evidence type="ECO:0000313" key="3">
    <source>
        <dbReference type="Proteomes" id="UP000058599"/>
    </source>
</evidence>
<dbReference type="EMBL" id="CP012199">
    <property type="protein sequence ID" value="AMG76573.1"/>
    <property type="molecule type" value="Genomic_DNA"/>
</dbReference>
<protein>
    <submittedName>
        <fullName evidence="2">Transcriptional regulator, LysR family</fullName>
    </submittedName>
</protein>
<organism evidence="2 3">
    <name type="scientific">Sphingopyxis granuli</name>
    <dbReference type="NCBI Taxonomy" id="267128"/>
    <lineage>
        <taxon>Bacteria</taxon>
        <taxon>Pseudomonadati</taxon>
        <taxon>Pseudomonadota</taxon>
        <taxon>Alphaproteobacteria</taxon>
        <taxon>Sphingomonadales</taxon>
        <taxon>Sphingomonadaceae</taxon>
        <taxon>Sphingopyxis</taxon>
    </lineage>
</organism>
<dbReference type="SUPFAM" id="SSF53850">
    <property type="entry name" value="Periplasmic binding protein-like II"/>
    <property type="match status" value="1"/>
</dbReference>
<keyword evidence="3" id="KW-1185">Reference proteome</keyword>